<dbReference type="InterPro" id="IPR010982">
    <property type="entry name" value="Lambda_DNA-bd_dom_sf"/>
</dbReference>
<dbReference type="InterPro" id="IPR001387">
    <property type="entry name" value="Cro/C1-type_HTH"/>
</dbReference>
<sequence>MSSEPLMQGIGTTIAAYRRAIGISQLDLARGIGKSVQWVSGVERGALHAERLTDLVNIATVVGCKLEDLLGRPIDTLAPSTPPRTEAVAAVREVMMRAAVPQPSPSPDISLDEVGDRVAQAWTTWHTSPTAHSALGRVLPDLLTDANAAYAAAADHRRAARTLSGTYQITRQWLHHLPEGDLAWVAAERAMNAAREADDPHLIALGAWALSASYRRAGQQDEATRLCLSAADELKKRLDKDPAATDLIADYGMLHLAAAISAAQSDEDGRAWALHRVAEDAARSLGAAYDPWTMFGKGNVDIHGLAISAELGRPDAVIDYASRLDVNDVPSVERKSRVLVDTARGHVQRKEDEAAALALLDAERISAEEVRDSGLVRELLRELLFRDHAKARPHVRGLARRCGLIAG</sequence>
<comment type="caution">
    <text evidence="2">The sequence shown here is derived from an EMBL/GenBank/DDBJ whole genome shotgun (WGS) entry which is preliminary data.</text>
</comment>
<dbReference type="RefSeq" id="WP_138450136.1">
    <property type="nucleotide sequence ID" value="NZ_VBUT01000008.1"/>
</dbReference>
<reference evidence="2 3" key="1">
    <citation type="submission" date="2019-05" db="EMBL/GenBank/DDBJ databases">
        <title>Genomes sequences of two Nocardia cyriacigeorgica environmental isolates, type strains Nocardia asteroides ATCC 19247 and Nocardia cyriacigeorgica DSM 44484.</title>
        <authorList>
            <person name="Vautrin F."/>
            <person name="Bergeron E."/>
            <person name="Dubost A."/>
            <person name="Abrouk D."/>
            <person name="Rodriguez Nava V."/>
            <person name="Pujic P."/>
        </authorList>
    </citation>
    <scope>NUCLEOTIDE SEQUENCE [LARGE SCALE GENOMIC DNA]</scope>
    <source>
        <strain evidence="2 3">EML 446</strain>
    </source>
</reference>
<proteinExistence type="predicted"/>
<dbReference type="SMART" id="SM00530">
    <property type="entry name" value="HTH_XRE"/>
    <property type="match status" value="1"/>
</dbReference>
<gene>
    <name evidence="2" type="ORF">FEK34_20815</name>
</gene>
<dbReference type="Proteomes" id="UP000306378">
    <property type="component" value="Unassembled WGS sequence"/>
</dbReference>
<accession>A0A5R8NHS0</accession>
<dbReference type="PROSITE" id="PS50943">
    <property type="entry name" value="HTH_CROC1"/>
    <property type="match status" value="1"/>
</dbReference>
<protein>
    <recommendedName>
        <fullName evidence="1">HTH cro/C1-type domain-containing protein</fullName>
    </recommendedName>
</protein>
<evidence type="ECO:0000313" key="3">
    <source>
        <dbReference type="Proteomes" id="UP000306378"/>
    </source>
</evidence>
<dbReference type="Gene3D" id="1.10.260.40">
    <property type="entry name" value="lambda repressor-like DNA-binding domains"/>
    <property type="match status" value="1"/>
</dbReference>
<dbReference type="EMBL" id="VBUT01000008">
    <property type="protein sequence ID" value="TLF75210.1"/>
    <property type="molecule type" value="Genomic_DNA"/>
</dbReference>
<dbReference type="CDD" id="cd00093">
    <property type="entry name" value="HTH_XRE"/>
    <property type="match status" value="1"/>
</dbReference>
<dbReference type="GO" id="GO:0003677">
    <property type="term" value="F:DNA binding"/>
    <property type="evidence" value="ECO:0007669"/>
    <property type="project" value="InterPro"/>
</dbReference>
<evidence type="ECO:0000259" key="1">
    <source>
        <dbReference type="PROSITE" id="PS50943"/>
    </source>
</evidence>
<dbReference type="AlphaFoldDB" id="A0A5R8NHS0"/>
<name>A0A5R8NHS0_9NOCA</name>
<dbReference type="SUPFAM" id="SSF47413">
    <property type="entry name" value="lambda repressor-like DNA-binding domains"/>
    <property type="match status" value="1"/>
</dbReference>
<evidence type="ECO:0000313" key="2">
    <source>
        <dbReference type="EMBL" id="TLF75210.1"/>
    </source>
</evidence>
<feature type="domain" description="HTH cro/C1-type" evidence="1">
    <location>
        <begin position="14"/>
        <end position="69"/>
    </location>
</feature>
<organism evidence="2 3">
    <name type="scientific">Nocardia cyriacigeorgica</name>
    <dbReference type="NCBI Taxonomy" id="135487"/>
    <lineage>
        <taxon>Bacteria</taxon>
        <taxon>Bacillati</taxon>
        <taxon>Actinomycetota</taxon>
        <taxon>Actinomycetes</taxon>
        <taxon>Mycobacteriales</taxon>
        <taxon>Nocardiaceae</taxon>
        <taxon>Nocardia</taxon>
    </lineage>
</organism>